<evidence type="ECO:0000259" key="1">
    <source>
        <dbReference type="PROSITE" id="PS51782"/>
    </source>
</evidence>
<proteinExistence type="predicted"/>
<dbReference type="AlphaFoldDB" id="A0A0F8W5S5"/>
<gene>
    <name evidence="2" type="ORF">LCGC14_3110390</name>
</gene>
<sequence length="106" mass="12224">DYVANINKYFIAYTLFYEANLKREFQRKASGISTKGPAEMKKTEVVRPPKTKKTVKTASRYHIVRSGETLYKISRKYGLTVKELTRLNRINASTIIRPGDRLKVTP</sequence>
<comment type="caution">
    <text evidence="2">The sequence shown here is derived from an EMBL/GenBank/DDBJ whole genome shotgun (WGS) entry which is preliminary data.</text>
</comment>
<name>A0A0F8W5S5_9ZZZZ</name>
<feature type="domain" description="LysM" evidence="1">
    <location>
        <begin position="60"/>
        <end position="104"/>
    </location>
</feature>
<organism evidence="2">
    <name type="scientific">marine sediment metagenome</name>
    <dbReference type="NCBI Taxonomy" id="412755"/>
    <lineage>
        <taxon>unclassified sequences</taxon>
        <taxon>metagenomes</taxon>
        <taxon>ecological metagenomes</taxon>
    </lineage>
</organism>
<reference evidence="2" key="1">
    <citation type="journal article" date="2015" name="Nature">
        <title>Complex archaea that bridge the gap between prokaryotes and eukaryotes.</title>
        <authorList>
            <person name="Spang A."/>
            <person name="Saw J.H."/>
            <person name="Jorgensen S.L."/>
            <person name="Zaremba-Niedzwiedzka K."/>
            <person name="Martijn J."/>
            <person name="Lind A.E."/>
            <person name="van Eijk R."/>
            <person name="Schleper C."/>
            <person name="Guy L."/>
            <person name="Ettema T.J."/>
        </authorList>
    </citation>
    <scope>NUCLEOTIDE SEQUENCE</scope>
</reference>
<dbReference type="CDD" id="cd00118">
    <property type="entry name" value="LysM"/>
    <property type="match status" value="1"/>
</dbReference>
<dbReference type="InterPro" id="IPR036779">
    <property type="entry name" value="LysM_dom_sf"/>
</dbReference>
<dbReference type="PANTHER" id="PTHR33734">
    <property type="entry name" value="LYSM DOMAIN-CONTAINING GPI-ANCHORED PROTEIN 2"/>
    <property type="match status" value="1"/>
</dbReference>
<dbReference type="PANTHER" id="PTHR33734:SF22">
    <property type="entry name" value="MEMBRANE-BOUND LYTIC MUREIN TRANSGLYCOSYLASE D"/>
    <property type="match status" value="1"/>
</dbReference>
<protein>
    <recommendedName>
        <fullName evidence="1">LysM domain-containing protein</fullName>
    </recommendedName>
</protein>
<accession>A0A0F8W5S5</accession>
<dbReference type="EMBL" id="LAZR01067286">
    <property type="protein sequence ID" value="KKK51893.1"/>
    <property type="molecule type" value="Genomic_DNA"/>
</dbReference>
<dbReference type="InterPro" id="IPR018392">
    <property type="entry name" value="LysM"/>
</dbReference>
<dbReference type="GO" id="GO:0008932">
    <property type="term" value="F:lytic endotransglycosylase activity"/>
    <property type="evidence" value="ECO:0007669"/>
    <property type="project" value="TreeGrafter"/>
</dbReference>
<dbReference type="Pfam" id="PF01476">
    <property type="entry name" value="LysM"/>
    <property type="match status" value="1"/>
</dbReference>
<evidence type="ECO:0000313" key="2">
    <source>
        <dbReference type="EMBL" id="KKK51893.1"/>
    </source>
</evidence>
<dbReference type="SMART" id="SM00257">
    <property type="entry name" value="LysM"/>
    <property type="match status" value="1"/>
</dbReference>
<dbReference type="PROSITE" id="PS51782">
    <property type="entry name" value="LYSM"/>
    <property type="match status" value="1"/>
</dbReference>
<dbReference type="Gene3D" id="3.10.350.10">
    <property type="entry name" value="LysM domain"/>
    <property type="match status" value="1"/>
</dbReference>
<feature type="non-terminal residue" evidence="2">
    <location>
        <position position="1"/>
    </location>
</feature>
<dbReference type="SUPFAM" id="SSF54106">
    <property type="entry name" value="LysM domain"/>
    <property type="match status" value="1"/>
</dbReference>